<comment type="caution">
    <text evidence="11">The sequence shown here is derived from an EMBL/GenBank/DDBJ whole genome shotgun (WGS) entry which is preliminary data.</text>
</comment>
<keyword evidence="2" id="KW-0812">Transmembrane</keyword>
<keyword evidence="6" id="KW-0472">Membrane</keyword>
<sequence>MTRSWSFAFELTIISEQPDFYEGLLGRGNSGSEEILVYEASSSEPADPDESEDENEDNEDINNEACYVFLRVMDENDSPVRFSRAYFTAAVSEAAPIFSPVFQLTAHDADCLHCPETAPPFTFSIVGLVSVTTGHGIHVTIRSNQPTDGHLREAYKKTTDKRTVEVSGDESDQRRELQTNTENPFTLDPLTGVVRVIAPLDREKVNIPFLHIIERKSRIASYELRVSVTDGTAFHETGLRIDVLDENDNPPLFTPTTMDLLKDFKEGRKGPELRLATADGQLFESLLSESQLYLPNDTSQATIKHRTDGPVDESSRGITASALDMVSVRPGDSTNSSLRPLLSGQPDGPH</sequence>
<feature type="domain" description="Cadherin" evidence="10">
    <location>
        <begin position="83"/>
        <end position="253"/>
    </location>
</feature>
<dbReference type="GO" id="GO:0005886">
    <property type="term" value="C:plasma membrane"/>
    <property type="evidence" value="ECO:0007669"/>
    <property type="project" value="InterPro"/>
</dbReference>
<evidence type="ECO:0000256" key="7">
    <source>
        <dbReference type="ARBA" id="ARBA00023180"/>
    </source>
</evidence>
<dbReference type="PROSITE" id="PS50268">
    <property type="entry name" value="CADHERIN_2"/>
    <property type="match status" value="1"/>
</dbReference>
<dbReference type="InterPro" id="IPR002126">
    <property type="entry name" value="Cadherin-like_dom"/>
</dbReference>
<proteinExistence type="predicted"/>
<name>A0A448WJK3_9PLAT</name>
<evidence type="ECO:0000256" key="8">
    <source>
        <dbReference type="PROSITE-ProRule" id="PRU00043"/>
    </source>
</evidence>
<dbReference type="InterPro" id="IPR015919">
    <property type="entry name" value="Cadherin-like_sf"/>
</dbReference>
<dbReference type="Proteomes" id="UP000784294">
    <property type="component" value="Unassembled WGS sequence"/>
</dbReference>
<dbReference type="PANTHER" id="PTHR24028:SF328">
    <property type="entry name" value="CADHERIN-3"/>
    <property type="match status" value="1"/>
</dbReference>
<dbReference type="PROSITE" id="PS00232">
    <property type="entry name" value="CADHERIN_1"/>
    <property type="match status" value="1"/>
</dbReference>
<dbReference type="CDD" id="cd11304">
    <property type="entry name" value="Cadherin_repeat"/>
    <property type="match status" value="1"/>
</dbReference>
<dbReference type="SUPFAM" id="SSF49313">
    <property type="entry name" value="Cadherin-like"/>
    <property type="match status" value="1"/>
</dbReference>
<dbReference type="PRINTS" id="PR00205">
    <property type="entry name" value="CADHERIN"/>
</dbReference>
<dbReference type="AlphaFoldDB" id="A0A448WJK3"/>
<reference evidence="11" key="1">
    <citation type="submission" date="2018-11" db="EMBL/GenBank/DDBJ databases">
        <authorList>
            <consortium name="Pathogen Informatics"/>
        </authorList>
    </citation>
    <scope>NUCLEOTIDE SEQUENCE</scope>
</reference>
<evidence type="ECO:0000313" key="11">
    <source>
        <dbReference type="EMBL" id="VEL13298.1"/>
    </source>
</evidence>
<feature type="non-terminal residue" evidence="11">
    <location>
        <position position="1"/>
    </location>
</feature>
<evidence type="ECO:0000256" key="6">
    <source>
        <dbReference type="ARBA" id="ARBA00023136"/>
    </source>
</evidence>
<gene>
    <name evidence="11" type="ORF">PXEA_LOCUS6738</name>
</gene>
<accession>A0A448WJK3</accession>
<dbReference type="Gene3D" id="2.60.40.60">
    <property type="entry name" value="Cadherins"/>
    <property type="match status" value="1"/>
</dbReference>
<feature type="region of interest" description="Disordered" evidence="9">
    <location>
        <begin position="328"/>
        <end position="350"/>
    </location>
</feature>
<dbReference type="GO" id="GO:0005509">
    <property type="term" value="F:calcium ion binding"/>
    <property type="evidence" value="ECO:0007669"/>
    <property type="project" value="UniProtKB-UniRule"/>
</dbReference>
<feature type="region of interest" description="Disordered" evidence="9">
    <location>
        <begin position="36"/>
        <end position="60"/>
    </location>
</feature>
<evidence type="ECO:0000256" key="4">
    <source>
        <dbReference type="ARBA" id="ARBA00022837"/>
    </source>
</evidence>
<organism evidence="11 12">
    <name type="scientific">Protopolystoma xenopodis</name>
    <dbReference type="NCBI Taxonomy" id="117903"/>
    <lineage>
        <taxon>Eukaryota</taxon>
        <taxon>Metazoa</taxon>
        <taxon>Spiralia</taxon>
        <taxon>Lophotrochozoa</taxon>
        <taxon>Platyhelminthes</taxon>
        <taxon>Monogenea</taxon>
        <taxon>Polyopisthocotylea</taxon>
        <taxon>Polystomatidea</taxon>
        <taxon>Polystomatidae</taxon>
        <taxon>Protopolystoma</taxon>
    </lineage>
</organism>
<evidence type="ECO:0000256" key="9">
    <source>
        <dbReference type="SAM" id="MobiDB-lite"/>
    </source>
</evidence>
<comment type="subcellular location">
    <subcellularLocation>
        <location evidence="1">Membrane</location>
        <topology evidence="1">Single-pass membrane protein</topology>
    </subcellularLocation>
</comment>
<evidence type="ECO:0000313" key="12">
    <source>
        <dbReference type="Proteomes" id="UP000784294"/>
    </source>
</evidence>
<keyword evidence="5" id="KW-1133">Transmembrane helix</keyword>
<feature type="compositionally biased region" description="Acidic residues" evidence="9">
    <location>
        <begin position="46"/>
        <end position="60"/>
    </location>
</feature>
<evidence type="ECO:0000256" key="1">
    <source>
        <dbReference type="ARBA" id="ARBA00004167"/>
    </source>
</evidence>
<dbReference type="EMBL" id="CAAALY010017358">
    <property type="protein sequence ID" value="VEL13298.1"/>
    <property type="molecule type" value="Genomic_DNA"/>
</dbReference>
<dbReference type="InterPro" id="IPR050174">
    <property type="entry name" value="Protocadherin/Cadherin-CA"/>
</dbReference>
<dbReference type="GO" id="GO:0007156">
    <property type="term" value="P:homophilic cell adhesion via plasma membrane adhesion molecules"/>
    <property type="evidence" value="ECO:0007669"/>
    <property type="project" value="InterPro"/>
</dbReference>
<evidence type="ECO:0000256" key="2">
    <source>
        <dbReference type="ARBA" id="ARBA00022692"/>
    </source>
</evidence>
<dbReference type="OrthoDB" id="8961010at2759"/>
<evidence type="ECO:0000259" key="10">
    <source>
        <dbReference type="PROSITE" id="PS50268"/>
    </source>
</evidence>
<evidence type="ECO:0000256" key="5">
    <source>
        <dbReference type="ARBA" id="ARBA00022989"/>
    </source>
</evidence>
<keyword evidence="3" id="KW-0677">Repeat</keyword>
<dbReference type="SMART" id="SM00112">
    <property type="entry name" value="CA"/>
    <property type="match status" value="1"/>
</dbReference>
<keyword evidence="7" id="KW-0325">Glycoprotein</keyword>
<keyword evidence="12" id="KW-1185">Reference proteome</keyword>
<dbReference type="PANTHER" id="PTHR24028">
    <property type="entry name" value="CADHERIN-87A"/>
    <property type="match status" value="1"/>
</dbReference>
<keyword evidence="4 8" id="KW-0106">Calcium</keyword>
<dbReference type="InterPro" id="IPR020894">
    <property type="entry name" value="Cadherin_CS"/>
</dbReference>
<evidence type="ECO:0000256" key="3">
    <source>
        <dbReference type="ARBA" id="ARBA00022737"/>
    </source>
</evidence>
<protein>
    <recommendedName>
        <fullName evidence="10">Cadherin domain-containing protein</fullName>
    </recommendedName>
</protein>
<feature type="region of interest" description="Disordered" evidence="9">
    <location>
        <begin position="159"/>
        <end position="184"/>
    </location>
</feature>